<gene>
    <name evidence="2" type="ORF">AGLY_002919</name>
</gene>
<feature type="chain" id="PRO_5026030833" evidence="1">
    <location>
        <begin position="24"/>
        <end position="225"/>
    </location>
</feature>
<proteinExistence type="predicted"/>
<reference evidence="2 3" key="1">
    <citation type="submission" date="2019-08" db="EMBL/GenBank/DDBJ databases">
        <title>The genome of the soybean aphid Biotype 1, its phylome, world population structure and adaptation to the North American continent.</title>
        <authorList>
            <person name="Giordano R."/>
            <person name="Donthu R.K."/>
            <person name="Hernandez A.G."/>
            <person name="Wright C.L."/>
            <person name="Zimin A.V."/>
        </authorList>
    </citation>
    <scope>NUCLEOTIDE SEQUENCE [LARGE SCALE GENOMIC DNA]</scope>
    <source>
        <tissue evidence="2">Whole aphids</tissue>
    </source>
</reference>
<keyword evidence="1" id="KW-0732">Signal</keyword>
<dbReference type="EMBL" id="VYZN01000009">
    <property type="protein sequence ID" value="KAE9543008.1"/>
    <property type="molecule type" value="Genomic_DNA"/>
</dbReference>
<feature type="signal peptide" evidence="1">
    <location>
        <begin position="1"/>
        <end position="23"/>
    </location>
</feature>
<evidence type="ECO:0000313" key="2">
    <source>
        <dbReference type="EMBL" id="KAE9543008.1"/>
    </source>
</evidence>
<comment type="caution">
    <text evidence="2">The sequence shown here is derived from an EMBL/GenBank/DDBJ whole genome shotgun (WGS) entry which is preliminary data.</text>
</comment>
<dbReference type="Proteomes" id="UP000475862">
    <property type="component" value="Unassembled WGS sequence"/>
</dbReference>
<organism evidence="2 3">
    <name type="scientific">Aphis glycines</name>
    <name type="common">Soybean aphid</name>
    <dbReference type="NCBI Taxonomy" id="307491"/>
    <lineage>
        <taxon>Eukaryota</taxon>
        <taxon>Metazoa</taxon>
        <taxon>Ecdysozoa</taxon>
        <taxon>Arthropoda</taxon>
        <taxon>Hexapoda</taxon>
        <taxon>Insecta</taxon>
        <taxon>Pterygota</taxon>
        <taxon>Neoptera</taxon>
        <taxon>Paraneoptera</taxon>
        <taxon>Hemiptera</taxon>
        <taxon>Sternorrhyncha</taxon>
        <taxon>Aphidomorpha</taxon>
        <taxon>Aphidoidea</taxon>
        <taxon>Aphididae</taxon>
        <taxon>Aphidini</taxon>
        <taxon>Aphis</taxon>
        <taxon>Aphis</taxon>
    </lineage>
</organism>
<protein>
    <submittedName>
        <fullName evidence="2">Uncharacterized protein</fullName>
    </submittedName>
</protein>
<name>A0A6G0U1L5_APHGL</name>
<dbReference type="AlphaFoldDB" id="A0A6G0U1L5"/>
<evidence type="ECO:0000313" key="3">
    <source>
        <dbReference type="Proteomes" id="UP000475862"/>
    </source>
</evidence>
<feature type="non-terminal residue" evidence="2">
    <location>
        <position position="225"/>
    </location>
</feature>
<keyword evidence="3" id="KW-1185">Reference proteome</keyword>
<accession>A0A6G0U1L5</accession>
<sequence>MKPRKIILPVISLLLGKLALTSWDELILSANIIRIHSIGELIIPRPTRQDANGENSPQNSGVRIHLLSALVFKIKCVTLSVHDMLTFNLNISTKSRITSSSLFSTLHDSKDMTSVWCAPDNIVLRFTATVTRICGVLNTDAIVTVHILILVLKVYVGTDNGGTPIWQIAQNNSLRVRVRVPFSNNIRNARSLYSHETTTPPFHSIPRNYILWNDSATTRGSTLYS</sequence>
<evidence type="ECO:0000256" key="1">
    <source>
        <dbReference type="SAM" id="SignalP"/>
    </source>
</evidence>